<name>A0A9Q0M7F7_BLOTA</name>
<reference evidence="1" key="1">
    <citation type="submission" date="2022-12" db="EMBL/GenBank/DDBJ databases">
        <title>Genome assemblies of Blomia tropicalis.</title>
        <authorList>
            <person name="Cui Y."/>
        </authorList>
    </citation>
    <scope>NUCLEOTIDE SEQUENCE</scope>
    <source>
        <tissue evidence="1">Adult mites</tissue>
    </source>
</reference>
<gene>
    <name evidence="1" type="ORF">RDWZM_006327</name>
</gene>
<keyword evidence="2" id="KW-1185">Reference proteome</keyword>
<dbReference type="Proteomes" id="UP001142055">
    <property type="component" value="Chromosome 2"/>
</dbReference>
<accession>A0A9Q0M7F7</accession>
<evidence type="ECO:0000313" key="2">
    <source>
        <dbReference type="Proteomes" id="UP001142055"/>
    </source>
</evidence>
<organism evidence="1 2">
    <name type="scientific">Blomia tropicalis</name>
    <name type="common">Mite</name>
    <dbReference type="NCBI Taxonomy" id="40697"/>
    <lineage>
        <taxon>Eukaryota</taxon>
        <taxon>Metazoa</taxon>
        <taxon>Ecdysozoa</taxon>
        <taxon>Arthropoda</taxon>
        <taxon>Chelicerata</taxon>
        <taxon>Arachnida</taxon>
        <taxon>Acari</taxon>
        <taxon>Acariformes</taxon>
        <taxon>Sarcoptiformes</taxon>
        <taxon>Astigmata</taxon>
        <taxon>Glycyphagoidea</taxon>
        <taxon>Echimyopodidae</taxon>
        <taxon>Blomia</taxon>
    </lineage>
</organism>
<sequence>MDERQCKRGEIAVKYFCDLNYVEKNSNILVVNTEEDIIGKLLNDNDYTNVDILYCVSEQRKQWITKASNVKSSEAVKITTIENDEQGYPFKKQQYEVVIMAIDPTIGKNILPSFEIIIQWVKSGGLICWSMDQLNVSDIDGKFDRSIMDLCDKCKWLSVLGYPRSLTDYIEPGINGMFHAMQVV</sequence>
<dbReference type="EMBL" id="JAPWDV010000002">
    <property type="protein sequence ID" value="KAJ6220515.1"/>
    <property type="molecule type" value="Genomic_DNA"/>
</dbReference>
<proteinExistence type="predicted"/>
<comment type="caution">
    <text evidence="1">The sequence shown here is derived from an EMBL/GenBank/DDBJ whole genome shotgun (WGS) entry which is preliminary data.</text>
</comment>
<evidence type="ECO:0000313" key="1">
    <source>
        <dbReference type="EMBL" id="KAJ6220515.1"/>
    </source>
</evidence>
<protein>
    <submittedName>
        <fullName evidence="1">Uncharacterized protein</fullName>
    </submittedName>
</protein>
<dbReference type="AlphaFoldDB" id="A0A9Q0M7F7"/>